<evidence type="ECO:0000259" key="1">
    <source>
        <dbReference type="Pfam" id="PF23834"/>
    </source>
</evidence>
<evidence type="ECO:0000313" key="3">
    <source>
        <dbReference type="Proteomes" id="UP000271908"/>
    </source>
</evidence>
<evidence type="ECO:0000313" key="2">
    <source>
        <dbReference type="EMBL" id="AYP29200.1"/>
    </source>
</evidence>
<gene>
    <name evidence="2" type="ORF">SW3_041</name>
</gene>
<dbReference type="Gene3D" id="1.10.287.1080">
    <property type="entry name" value="MazG-like"/>
    <property type="match status" value="1"/>
</dbReference>
<proteinExistence type="predicted"/>
<dbReference type="SUPFAM" id="SSF101386">
    <property type="entry name" value="all-alpha NTP pyrophosphatases"/>
    <property type="match status" value="1"/>
</dbReference>
<dbReference type="EMBL" id="MH892354">
    <property type="protein sequence ID" value="AYP29200.1"/>
    <property type="molecule type" value="Genomic_DNA"/>
</dbReference>
<sequence>MKFKVIVYFDNMEDEVEVFDNKDEAINRLHHLRGVKYRNSRMYTVEMKEEADNTLTDLITKINEWADERNLKQADPKIQWMRITEEVGEIRDVLLKPTKFTEPQIALKDAIGDTLVTIIVLAHQLDLDINECLNIAYEEIKNRKGKMINGTFVKEDDL</sequence>
<protein>
    <submittedName>
        <fullName evidence="2">DNA binding protein</fullName>
    </submittedName>
</protein>
<dbReference type="Pfam" id="PF23834">
    <property type="entry name" value="DUF7204"/>
    <property type="match status" value="1"/>
</dbReference>
<dbReference type="Proteomes" id="UP000271908">
    <property type="component" value="Segment"/>
</dbReference>
<feature type="domain" description="DUF7204" evidence="1">
    <location>
        <begin position="1"/>
        <end position="50"/>
    </location>
</feature>
<name>A0A3S5H0R8_9CAUD</name>
<keyword evidence="3" id="KW-1185">Reference proteome</keyword>
<reference evidence="2 3" key="1">
    <citation type="journal article" date="2018" name="Viruses">
        <title>Biodiversity of Streptococcus thermophilus Phages in Global Dairy Fermentations.</title>
        <authorList>
            <person name="Lavelle K."/>
            <person name="Martinez I."/>
            <person name="Neve H."/>
            <person name="Lugli G."/>
            <person name="Franz C."/>
            <person name="Ventura M."/>
            <person name="Bello F."/>
            <person name="Sinderen D."/>
            <person name="Mahony J."/>
        </authorList>
    </citation>
    <scope>NUCLEOTIDE SEQUENCE [LARGE SCALE GENOMIC DNA]</scope>
</reference>
<dbReference type="InterPro" id="IPR055628">
    <property type="entry name" value="DUF7204"/>
</dbReference>
<dbReference type="CDD" id="cd11540">
    <property type="entry name" value="NTP-PPase_u3"/>
    <property type="match status" value="1"/>
</dbReference>
<organism evidence="2 3">
    <name type="scientific">Streptococcus phage SW3</name>
    <dbReference type="NCBI Taxonomy" id="2419649"/>
    <lineage>
        <taxon>Viruses</taxon>
        <taxon>Duplodnaviria</taxon>
        <taxon>Heunggongvirae</taxon>
        <taxon>Uroviricota</taxon>
        <taxon>Caudoviricetes</taxon>
        <taxon>Aliceevansviridae</taxon>
        <taxon>Moineauvirus</taxon>
        <taxon>Moineauvirus SW3</taxon>
    </lineage>
</organism>
<accession>A0A3S5H0R8</accession>